<keyword evidence="4" id="KW-0378">Hydrolase</keyword>
<keyword evidence="9" id="KW-1185">Reference proteome</keyword>
<dbReference type="Proteomes" id="UP001501727">
    <property type="component" value="Unassembled WGS sequence"/>
</dbReference>
<dbReference type="InterPro" id="IPR016047">
    <property type="entry name" value="M23ase_b-sheet_dom"/>
</dbReference>
<reference evidence="9" key="1">
    <citation type="journal article" date="2019" name="Int. J. Syst. Evol. Microbiol.">
        <title>The Global Catalogue of Microorganisms (GCM) 10K type strain sequencing project: providing services to taxonomists for standard genome sequencing and annotation.</title>
        <authorList>
            <consortium name="The Broad Institute Genomics Platform"/>
            <consortium name="The Broad Institute Genome Sequencing Center for Infectious Disease"/>
            <person name="Wu L."/>
            <person name="Ma J."/>
        </authorList>
    </citation>
    <scope>NUCLEOTIDE SEQUENCE [LARGE SCALE GENOMIC DNA]</scope>
    <source>
        <strain evidence="9">JCM 16916</strain>
    </source>
</reference>
<dbReference type="Pfam" id="PF01551">
    <property type="entry name" value="Peptidase_M23"/>
    <property type="match status" value="1"/>
</dbReference>
<dbReference type="PANTHER" id="PTHR21666">
    <property type="entry name" value="PEPTIDASE-RELATED"/>
    <property type="match status" value="1"/>
</dbReference>
<keyword evidence="5" id="KW-0862">Zinc</keyword>
<comment type="cofactor">
    <cofactor evidence="1">
        <name>Zn(2+)</name>
        <dbReference type="ChEBI" id="CHEBI:29105"/>
    </cofactor>
</comment>
<proteinExistence type="predicted"/>
<keyword evidence="3" id="KW-0479">Metal-binding</keyword>
<evidence type="ECO:0000259" key="7">
    <source>
        <dbReference type="Pfam" id="PF01551"/>
    </source>
</evidence>
<evidence type="ECO:0000256" key="6">
    <source>
        <dbReference type="ARBA" id="ARBA00023049"/>
    </source>
</evidence>
<evidence type="ECO:0000256" key="3">
    <source>
        <dbReference type="ARBA" id="ARBA00022723"/>
    </source>
</evidence>
<dbReference type="SUPFAM" id="SSF51261">
    <property type="entry name" value="Duplicated hybrid motif"/>
    <property type="match status" value="1"/>
</dbReference>
<evidence type="ECO:0000256" key="5">
    <source>
        <dbReference type="ARBA" id="ARBA00022833"/>
    </source>
</evidence>
<keyword evidence="2" id="KW-0645">Protease</keyword>
<sequence>MLRALLLLLVGLLVGANVVYFVMTHGQRADSAAPAAVPAQAAAADAASSDAPLPVERVPVEVAVPEVAAPGMPVDVEPTGAAAPAAKSDPAAAASEADVDAAADAGPDGLVVPVRGVAVDSLVDTYTDARSEGRRHDAIDIMAPAGTPVIAAADGQVEKLFTSDRGGLTIYQFEPTGRYAYYYAHLQSYAPGLKEKQQVRQGEVIGYVGSTGNASPDAPHLHFAIFVLGPEKQWWKGTEINPYPVLRAGKR</sequence>
<name>A0ABP7MK41_9GAMM</name>
<feature type="domain" description="M23ase beta-sheet core" evidence="7">
    <location>
        <begin position="135"/>
        <end position="227"/>
    </location>
</feature>
<dbReference type="InterPro" id="IPR050570">
    <property type="entry name" value="Cell_wall_metabolism_enzyme"/>
</dbReference>
<accession>A0ABP7MK41</accession>
<evidence type="ECO:0000313" key="9">
    <source>
        <dbReference type="Proteomes" id="UP001501727"/>
    </source>
</evidence>
<keyword evidence="6" id="KW-0482">Metalloprotease</keyword>
<dbReference type="InterPro" id="IPR011055">
    <property type="entry name" value="Dup_hybrid_motif"/>
</dbReference>
<evidence type="ECO:0000313" key="8">
    <source>
        <dbReference type="EMBL" id="GAA3924963.1"/>
    </source>
</evidence>
<comment type="caution">
    <text evidence="8">The sequence shown here is derived from an EMBL/GenBank/DDBJ whole genome shotgun (WGS) entry which is preliminary data.</text>
</comment>
<evidence type="ECO:0000256" key="2">
    <source>
        <dbReference type="ARBA" id="ARBA00022670"/>
    </source>
</evidence>
<dbReference type="PANTHER" id="PTHR21666:SF288">
    <property type="entry name" value="CELL DIVISION PROTEIN YTFB"/>
    <property type="match status" value="1"/>
</dbReference>
<dbReference type="Gene3D" id="2.70.70.10">
    <property type="entry name" value="Glucose Permease (Domain IIA)"/>
    <property type="match status" value="1"/>
</dbReference>
<dbReference type="EMBL" id="BAAAZU010000009">
    <property type="protein sequence ID" value="GAA3924963.1"/>
    <property type="molecule type" value="Genomic_DNA"/>
</dbReference>
<evidence type="ECO:0000256" key="4">
    <source>
        <dbReference type="ARBA" id="ARBA00022801"/>
    </source>
</evidence>
<gene>
    <name evidence="8" type="ORF">GCM10022229_18590</name>
</gene>
<protein>
    <submittedName>
        <fullName evidence="8">M23 family metallopeptidase</fullName>
    </submittedName>
</protein>
<dbReference type="CDD" id="cd12797">
    <property type="entry name" value="M23_peptidase"/>
    <property type="match status" value="1"/>
</dbReference>
<evidence type="ECO:0000256" key="1">
    <source>
        <dbReference type="ARBA" id="ARBA00001947"/>
    </source>
</evidence>
<organism evidence="8 9">
    <name type="scientific">Luteimonas lutimaris</name>
    <dbReference type="NCBI Taxonomy" id="698645"/>
    <lineage>
        <taxon>Bacteria</taxon>
        <taxon>Pseudomonadati</taxon>
        <taxon>Pseudomonadota</taxon>
        <taxon>Gammaproteobacteria</taxon>
        <taxon>Lysobacterales</taxon>
        <taxon>Lysobacteraceae</taxon>
        <taxon>Luteimonas</taxon>
    </lineage>
</organism>